<accession>A0A7J6S2S6</accession>
<feature type="non-terminal residue" evidence="1">
    <location>
        <position position="1"/>
    </location>
</feature>
<comment type="caution">
    <text evidence="1">The sequence shown here is derived from an EMBL/GenBank/DDBJ whole genome shotgun (WGS) entry which is preliminary data.</text>
</comment>
<gene>
    <name evidence="1" type="ORF">FOZ63_008292</name>
</gene>
<dbReference type="Proteomes" id="UP000553632">
    <property type="component" value="Unassembled WGS sequence"/>
</dbReference>
<feature type="non-terminal residue" evidence="1">
    <location>
        <position position="215"/>
    </location>
</feature>
<keyword evidence="2" id="KW-1185">Reference proteome</keyword>
<evidence type="ECO:0000313" key="2">
    <source>
        <dbReference type="Proteomes" id="UP000553632"/>
    </source>
</evidence>
<evidence type="ECO:0000313" key="1">
    <source>
        <dbReference type="EMBL" id="KAF4727051.1"/>
    </source>
</evidence>
<dbReference type="EMBL" id="JABANO010021292">
    <property type="protein sequence ID" value="KAF4727051.1"/>
    <property type="molecule type" value="Genomic_DNA"/>
</dbReference>
<dbReference type="AlphaFoldDB" id="A0A7J6S2S6"/>
<reference evidence="1 2" key="1">
    <citation type="submission" date="2020-04" db="EMBL/GenBank/DDBJ databases">
        <title>Perkinsus olseni comparative genomics.</title>
        <authorList>
            <person name="Bogema D.R."/>
        </authorList>
    </citation>
    <scope>NUCLEOTIDE SEQUENCE [LARGE SCALE GENOMIC DNA]</scope>
    <source>
        <strain evidence="1 2">ATCC PRA-207</strain>
    </source>
</reference>
<proteinExistence type="predicted"/>
<organism evidence="1 2">
    <name type="scientific">Perkinsus olseni</name>
    <name type="common">Perkinsus atlanticus</name>
    <dbReference type="NCBI Taxonomy" id="32597"/>
    <lineage>
        <taxon>Eukaryota</taxon>
        <taxon>Sar</taxon>
        <taxon>Alveolata</taxon>
        <taxon>Perkinsozoa</taxon>
        <taxon>Perkinsea</taxon>
        <taxon>Perkinsida</taxon>
        <taxon>Perkinsidae</taxon>
        <taxon>Perkinsus</taxon>
    </lineage>
</organism>
<name>A0A7J6S2S6_PEROL</name>
<sequence length="215" mass="24588">QGVTVGNNIRRDVYGHEKSAAHMSSYLDWRNFLHREAKQPRIDTVAEGLIQQEATKWRKILRRLLAITLFLASRGLAFRGSTTRIGETSNRNFMGSAELLAQFDDCMESHLDDIKQRQNDEKTRPAAFQIKKRFVRFGVTHDKSAQGIADKLFGFLRDLDLPSILMTDIWDRLLTCINNASLEFREKAGTLSPTGSMPLSWGQSCWLLKKAYHVM</sequence>
<protein>
    <submittedName>
        <fullName evidence="1">Uncharacterized protein</fullName>
    </submittedName>
</protein>